<evidence type="ECO:0000256" key="7">
    <source>
        <dbReference type="ARBA" id="ARBA00022829"/>
    </source>
</evidence>
<dbReference type="GO" id="GO:0007018">
    <property type="term" value="P:microtubule-based movement"/>
    <property type="evidence" value="ECO:0007669"/>
    <property type="project" value="InterPro"/>
</dbReference>
<dbReference type="OrthoDB" id="3176171at2759"/>
<keyword evidence="4 15" id="KW-0493">Microtubule</keyword>
<dbReference type="GO" id="GO:0007019">
    <property type="term" value="P:microtubule depolymerization"/>
    <property type="evidence" value="ECO:0007669"/>
    <property type="project" value="TreeGrafter"/>
</dbReference>
<dbReference type="GO" id="GO:0003777">
    <property type="term" value="F:microtubule motor activity"/>
    <property type="evidence" value="ECO:0007669"/>
    <property type="project" value="InterPro"/>
</dbReference>
<dbReference type="AlphaFoldDB" id="A0A0M3JXR7"/>
<feature type="domain" description="Kinesin motor" evidence="16">
    <location>
        <begin position="332"/>
        <end position="670"/>
    </location>
</feature>
<dbReference type="PANTHER" id="PTHR47971">
    <property type="entry name" value="KINESIN-RELATED PROTEIN 6"/>
    <property type="match status" value="1"/>
</dbReference>
<dbReference type="PANTHER" id="PTHR47971:SF8">
    <property type="entry name" value="KINESIN-LIKE PROTEIN"/>
    <property type="match status" value="1"/>
</dbReference>
<evidence type="ECO:0000256" key="12">
    <source>
        <dbReference type="ARBA" id="ARBA00023306"/>
    </source>
</evidence>
<evidence type="ECO:0000256" key="2">
    <source>
        <dbReference type="ARBA" id="ARBA00022490"/>
    </source>
</evidence>
<dbReference type="PRINTS" id="PR00380">
    <property type="entry name" value="KINESINHEAVY"/>
</dbReference>
<keyword evidence="5 14" id="KW-0547">Nucleotide-binding</keyword>
<evidence type="ECO:0000256" key="10">
    <source>
        <dbReference type="ARBA" id="ARBA00023175"/>
    </source>
</evidence>
<dbReference type="InterPro" id="IPR054473">
    <property type="entry name" value="KIF2A-like_N"/>
</dbReference>
<evidence type="ECO:0000256" key="8">
    <source>
        <dbReference type="ARBA" id="ARBA00022840"/>
    </source>
</evidence>
<dbReference type="Gene3D" id="3.40.850.10">
    <property type="entry name" value="Kinesin motor domain"/>
    <property type="match status" value="1"/>
</dbReference>
<keyword evidence="11" id="KW-0206">Cytoskeleton</keyword>
<keyword evidence="8 14" id="KW-0067">ATP-binding</keyword>
<dbReference type="SUPFAM" id="SSF52540">
    <property type="entry name" value="P-loop containing nucleoside triphosphate hydrolases"/>
    <property type="match status" value="1"/>
</dbReference>
<evidence type="ECO:0000313" key="18">
    <source>
        <dbReference type="Proteomes" id="UP000267096"/>
    </source>
</evidence>
<evidence type="ECO:0000256" key="9">
    <source>
        <dbReference type="ARBA" id="ARBA00023054"/>
    </source>
</evidence>
<dbReference type="EMBL" id="UYRR01031220">
    <property type="protein sequence ID" value="VDK47792.1"/>
    <property type="molecule type" value="Genomic_DNA"/>
</dbReference>
<evidence type="ECO:0000313" key="19">
    <source>
        <dbReference type="WBParaSite" id="ASIM_0001315701-mRNA-1"/>
    </source>
</evidence>
<evidence type="ECO:0000256" key="5">
    <source>
        <dbReference type="ARBA" id="ARBA00022741"/>
    </source>
</evidence>
<accession>A0A0M3JXR7</accession>
<comment type="similarity">
    <text evidence="13">Belongs to the TRAFAC class myosin-kinesin ATPase superfamily. Kinesin family. KIN-13 subfamily.</text>
</comment>
<evidence type="ECO:0000259" key="16">
    <source>
        <dbReference type="PROSITE" id="PS50067"/>
    </source>
</evidence>
<dbReference type="Pfam" id="PF22923">
    <property type="entry name" value="KIF2A-like_1st"/>
    <property type="match status" value="1"/>
</dbReference>
<organism evidence="19">
    <name type="scientific">Anisakis simplex</name>
    <name type="common">Herring worm</name>
    <dbReference type="NCBI Taxonomy" id="6269"/>
    <lineage>
        <taxon>Eukaryota</taxon>
        <taxon>Metazoa</taxon>
        <taxon>Ecdysozoa</taxon>
        <taxon>Nematoda</taxon>
        <taxon>Chromadorea</taxon>
        <taxon>Rhabditida</taxon>
        <taxon>Spirurina</taxon>
        <taxon>Ascaridomorpha</taxon>
        <taxon>Ascaridoidea</taxon>
        <taxon>Anisakidae</taxon>
        <taxon>Anisakis</taxon>
        <taxon>Anisakis simplex complex</taxon>
    </lineage>
</organism>
<dbReference type="GO" id="GO:0007059">
    <property type="term" value="P:chromosome segregation"/>
    <property type="evidence" value="ECO:0007669"/>
    <property type="project" value="UniProtKB-KW"/>
</dbReference>
<keyword evidence="6" id="KW-0498">Mitosis</keyword>
<dbReference type="GO" id="GO:0005524">
    <property type="term" value="F:ATP binding"/>
    <property type="evidence" value="ECO:0007669"/>
    <property type="project" value="UniProtKB-UniRule"/>
</dbReference>
<keyword evidence="12" id="KW-0131">Cell cycle</keyword>
<reference evidence="17 18" key="2">
    <citation type="submission" date="2018-11" db="EMBL/GenBank/DDBJ databases">
        <authorList>
            <consortium name="Pathogen Informatics"/>
        </authorList>
    </citation>
    <scope>NUCLEOTIDE SEQUENCE [LARGE SCALE GENOMIC DNA]</scope>
</reference>
<evidence type="ECO:0000256" key="14">
    <source>
        <dbReference type="PROSITE-ProRule" id="PRU00283"/>
    </source>
</evidence>
<evidence type="ECO:0000256" key="15">
    <source>
        <dbReference type="RuleBase" id="RU000394"/>
    </source>
</evidence>
<dbReference type="InterPro" id="IPR036961">
    <property type="entry name" value="Kinesin_motor_dom_sf"/>
</dbReference>
<reference evidence="19" key="1">
    <citation type="submission" date="2017-02" db="UniProtKB">
        <authorList>
            <consortium name="WormBaseParasite"/>
        </authorList>
    </citation>
    <scope>IDENTIFICATION</scope>
</reference>
<keyword evidence="18" id="KW-1185">Reference proteome</keyword>
<gene>
    <name evidence="17" type="ORF">ASIM_LOCUS12623</name>
</gene>
<dbReference type="InterPro" id="IPR027640">
    <property type="entry name" value="Kinesin-like_fam"/>
</dbReference>
<keyword evidence="2" id="KW-0963">Cytoplasm</keyword>
<dbReference type="GO" id="GO:0000922">
    <property type="term" value="C:spindle pole"/>
    <property type="evidence" value="ECO:0007669"/>
    <property type="project" value="UniProtKB-SubCell"/>
</dbReference>
<comment type="subcellular location">
    <subcellularLocation>
        <location evidence="1">Cytoplasm</location>
        <location evidence="1">Cytoskeleton</location>
        <location evidence="1">Spindle pole</location>
    </subcellularLocation>
</comment>
<keyword evidence="10 14" id="KW-0505">Motor protein</keyword>
<dbReference type="Pfam" id="PF00225">
    <property type="entry name" value="Kinesin"/>
    <property type="match status" value="1"/>
</dbReference>
<evidence type="ECO:0000313" key="17">
    <source>
        <dbReference type="EMBL" id="VDK47792.1"/>
    </source>
</evidence>
<dbReference type="GO" id="GO:0005828">
    <property type="term" value="C:kinetochore microtubule"/>
    <property type="evidence" value="ECO:0007669"/>
    <property type="project" value="UniProtKB-ARBA"/>
</dbReference>
<name>A0A0M3JXR7_ANISI</name>
<feature type="binding site" evidence="14">
    <location>
        <begin position="422"/>
        <end position="429"/>
    </location>
    <ligand>
        <name>ATP</name>
        <dbReference type="ChEBI" id="CHEBI:30616"/>
    </ligand>
</feature>
<dbReference type="PROSITE" id="PS00411">
    <property type="entry name" value="KINESIN_MOTOR_1"/>
    <property type="match status" value="1"/>
</dbReference>
<dbReference type="Proteomes" id="UP000267096">
    <property type="component" value="Unassembled WGS sequence"/>
</dbReference>
<dbReference type="InterPro" id="IPR019821">
    <property type="entry name" value="Kinesin_motor_CS"/>
</dbReference>
<keyword evidence="9" id="KW-0175">Coiled coil</keyword>
<evidence type="ECO:0000256" key="4">
    <source>
        <dbReference type="ARBA" id="ARBA00022701"/>
    </source>
</evidence>
<dbReference type="GO" id="GO:0008017">
    <property type="term" value="F:microtubule binding"/>
    <property type="evidence" value="ECO:0007669"/>
    <property type="project" value="InterPro"/>
</dbReference>
<evidence type="ECO:0000256" key="6">
    <source>
        <dbReference type="ARBA" id="ARBA00022776"/>
    </source>
</evidence>
<evidence type="ECO:0000256" key="3">
    <source>
        <dbReference type="ARBA" id="ARBA00022618"/>
    </source>
</evidence>
<dbReference type="InterPro" id="IPR027417">
    <property type="entry name" value="P-loop_NTPase"/>
</dbReference>
<evidence type="ECO:0000256" key="1">
    <source>
        <dbReference type="ARBA" id="ARBA00004647"/>
    </source>
</evidence>
<dbReference type="FunFam" id="3.40.850.10:FF:000012">
    <property type="entry name" value="Kinesin-like protein"/>
    <property type="match status" value="1"/>
</dbReference>
<sequence>MERVNVGMHVDIRRSDGRVHNAVISEVRKESSSVTVEWFENVHSYLFVQLILKIMPSFSLWIVDILKGETKGKEIDLKALLAINPTLAAPPPSTPIANTFSNDENRITSSYVNLRHNANNTNAGMSLSIKTKFNGRRSYTVAPSNVGISNGIGATSNGNYVDSSVLETLSEENTTFAPSTPHQPQSNARAVARNTTAISQPSKMPPRKNRFTLDPSNFNVDDIAGPIRMLSTPCITTTPALDNIPSSISATSTVGVMHQISNKSSTVQEIERLQRNREERRAHQVVVKKQKEQLKNLDPGNPNWQFLTMIREYQSMIDFRPLKITDQVAENRITVCVRKRPLNRKEIMKKEIEVITIPNRDHVIVHQPQVKLDLTKYLDNQKFRFDYTFDENSSNEMIYRFTAQPLLKTVFGQGFATCFAYGQTGSGKTHTMGGNFTGKTQDCSKGIYALTASDVFKTLNTDYKKDNLQVGCSFFEIYGGKVFDLIANKSMLKVLEDGKGQVQIVGLQEVIVNNEQDVLDIIQKGTDIRTAGTTSANQNSSRSHAVFQIILRKKPPRNARSSPGRLWGKFSLIDLAGNERGVDTISSDRQTRMEGAEINKSLLALKECIRAMGRNSSHVPFRTSKLTLVLRDSFIGSNAKTCMIAMISPGMCSCEHTLNTLRYADRVKELGAEDGASTPMEDEELMLGNIGDDLDILSTSNDMTEAAYRRQKALQDIAIAEEKVLDALDSVCEGIDQRGAELKSLRNRSSKVDYDMDAFVSDLLRVADEGYNKYCRLHGAVLLLHTSE</sequence>
<proteinExistence type="inferred from homology"/>
<dbReference type="SMART" id="SM00129">
    <property type="entry name" value="KISc"/>
    <property type="match status" value="1"/>
</dbReference>
<dbReference type="CDD" id="cd01367">
    <property type="entry name" value="KISc_KIF2_like"/>
    <property type="match status" value="1"/>
</dbReference>
<dbReference type="PROSITE" id="PS50067">
    <property type="entry name" value="KINESIN_MOTOR_2"/>
    <property type="match status" value="1"/>
</dbReference>
<evidence type="ECO:0000256" key="11">
    <source>
        <dbReference type="ARBA" id="ARBA00023212"/>
    </source>
</evidence>
<dbReference type="GO" id="GO:0051301">
    <property type="term" value="P:cell division"/>
    <property type="evidence" value="ECO:0007669"/>
    <property type="project" value="UniProtKB-KW"/>
</dbReference>
<keyword evidence="3" id="KW-0132">Cell division</keyword>
<dbReference type="WBParaSite" id="ASIM_0001315701-mRNA-1">
    <property type="protein sequence ID" value="ASIM_0001315701-mRNA-1"/>
    <property type="gene ID" value="ASIM_0001315701"/>
</dbReference>
<protein>
    <recommendedName>
        <fullName evidence="15">Kinesin-like protein</fullName>
    </recommendedName>
</protein>
<dbReference type="InterPro" id="IPR001752">
    <property type="entry name" value="Kinesin_motor_dom"/>
</dbReference>
<keyword evidence="7" id="KW-0159">Chromosome partition</keyword>
<evidence type="ECO:0000256" key="13">
    <source>
        <dbReference type="ARBA" id="ARBA00061030"/>
    </source>
</evidence>